<proteinExistence type="predicted"/>
<gene>
    <name evidence="2" type="ORF">GIY23_12035</name>
</gene>
<feature type="region of interest" description="Disordered" evidence="1">
    <location>
        <begin position="26"/>
        <end position="51"/>
    </location>
</feature>
<dbReference type="KEGG" id="sace:GIY23_12035"/>
<accession>A0A5Q3Q8M0</accession>
<evidence type="ECO:0000313" key="2">
    <source>
        <dbReference type="EMBL" id="QGK70160.1"/>
    </source>
</evidence>
<dbReference type="EMBL" id="CP045929">
    <property type="protein sequence ID" value="QGK70160.1"/>
    <property type="molecule type" value="Genomic_DNA"/>
</dbReference>
<sequence>MNAHSKRPDIDFVARVDAGHLRFSEAPESHVEFSGNPEREAASGSVRRGLPDSVENNVTYRHVRVDYRIRSRLVDAPEFE</sequence>
<protein>
    <submittedName>
        <fullName evidence="2">Uncharacterized protein</fullName>
    </submittedName>
</protein>
<keyword evidence="3" id="KW-1185">Reference proteome</keyword>
<dbReference type="AlphaFoldDB" id="A0A5Q3Q8M0"/>
<dbReference type="RefSeq" id="WP_154076744.1">
    <property type="nucleotide sequence ID" value="NZ_CP045929.1"/>
</dbReference>
<name>A0A5Q3Q8M0_9PSEU</name>
<organism evidence="2 3">
    <name type="scientific">Allosaccharopolyspora coralli</name>
    <dbReference type="NCBI Taxonomy" id="2665642"/>
    <lineage>
        <taxon>Bacteria</taxon>
        <taxon>Bacillati</taxon>
        <taxon>Actinomycetota</taxon>
        <taxon>Actinomycetes</taxon>
        <taxon>Pseudonocardiales</taxon>
        <taxon>Pseudonocardiaceae</taxon>
        <taxon>Allosaccharopolyspora</taxon>
    </lineage>
</organism>
<dbReference type="Proteomes" id="UP000371041">
    <property type="component" value="Chromosome"/>
</dbReference>
<reference evidence="3" key="1">
    <citation type="submission" date="2019-11" db="EMBL/GenBank/DDBJ databases">
        <title>The complete genome sequence of Saccharopolyspora sp. E2A.</title>
        <authorList>
            <person name="Zhang G."/>
        </authorList>
    </citation>
    <scope>NUCLEOTIDE SEQUENCE [LARGE SCALE GENOMIC DNA]</scope>
    <source>
        <strain evidence="3">E2A</strain>
    </source>
</reference>
<evidence type="ECO:0000313" key="3">
    <source>
        <dbReference type="Proteomes" id="UP000371041"/>
    </source>
</evidence>
<feature type="compositionally biased region" description="Basic and acidic residues" evidence="1">
    <location>
        <begin position="26"/>
        <end position="41"/>
    </location>
</feature>
<evidence type="ECO:0000256" key="1">
    <source>
        <dbReference type="SAM" id="MobiDB-lite"/>
    </source>
</evidence>